<name>K0RLL7_THAOC</name>
<accession>K0RLL7</accession>
<feature type="non-terminal residue" evidence="2">
    <location>
        <position position="1"/>
    </location>
</feature>
<reference evidence="2 3" key="1">
    <citation type="journal article" date="2012" name="Genome Biol.">
        <title>Genome and low-iron response of an oceanic diatom adapted to chronic iron limitation.</title>
        <authorList>
            <person name="Lommer M."/>
            <person name="Specht M."/>
            <person name="Roy A.S."/>
            <person name="Kraemer L."/>
            <person name="Andreson R."/>
            <person name="Gutowska M.A."/>
            <person name="Wolf J."/>
            <person name="Bergner S.V."/>
            <person name="Schilhabel M.B."/>
            <person name="Klostermeier U.C."/>
            <person name="Beiko R.G."/>
            <person name="Rosenstiel P."/>
            <person name="Hippler M."/>
            <person name="Laroche J."/>
        </authorList>
    </citation>
    <scope>NUCLEOTIDE SEQUENCE [LARGE SCALE GENOMIC DNA]</scope>
    <source>
        <strain evidence="2 3">CCMP1005</strain>
    </source>
</reference>
<proteinExistence type="predicted"/>
<evidence type="ECO:0000256" key="1">
    <source>
        <dbReference type="SAM" id="MobiDB-lite"/>
    </source>
</evidence>
<organism evidence="2 3">
    <name type="scientific">Thalassiosira oceanica</name>
    <name type="common">Marine diatom</name>
    <dbReference type="NCBI Taxonomy" id="159749"/>
    <lineage>
        <taxon>Eukaryota</taxon>
        <taxon>Sar</taxon>
        <taxon>Stramenopiles</taxon>
        <taxon>Ochrophyta</taxon>
        <taxon>Bacillariophyta</taxon>
        <taxon>Coscinodiscophyceae</taxon>
        <taxon>Thalassiosirophycidae</taxon>
        <taxon>Thalassiosirales</taxon>
        <taxon>Thalassiosiraceae</taxon>
        <taxon>Thalassiosira</taxon>
    </lineage>
</organism>
<dbReference type="AlphaFoldDB" id="K0RLL7"/>
<sequence>GGGSAEPSVTVDREGFRYTPSLIWTGPDGTETLVGRPAEARLHDPRGGRASRPLDLLAGGETGMGGVEKLLRSAASDALSGVLGGDGSLGDGADGPLFVLDRSAVGGRSYSVRPVFTYPPSPAGLDAYRDIAGD</sequence>
<feature type="compositionally biased region" description="Basic and acidic residues" evidence="1">
    <location>
        <begin position="38"/>
        <end position="47"/>
    </location>
</feature>
<comment type="caution">
    <text evidence="2">The sequence shown here is derived from an EMBL/GenBank/DDBJ whole genome shotgun (WGS) entry which is preliminary data.</text>
</comment>
<evidence type="ECO:0000313" key="2">
    <source>
        <dbReference type="EMBL" id="EJK49791.1"/>
    </source>
</evidence>
<dbReference type="Proteomes" id="UP000266841">
    <property type="component" value="Unassembled WGS sequence"/>
</dbReference>
<dbReference type="EMBL" id="AGNL01044432">
    <property type="protein sequence ID" value="EJK49791.1"/>
    <property type="molecule type" value="Genomic_DNA"/>
</dbReference>
<evidence type="ECO:0000313" key="3">
    <source>
        <dbReference type="Proteomes" id="UP000266841"/>
    </source>
</evidence>
<protein>
    <submittedName>
        <fullName evidence="2">Uncharacterized protein</fullName>
    </submittedName>
</protein>
<gene>
    <name evidence="2" type="ORF">THAOC_31298</name>
</gene>
<feature type="region of interest" description="Disordered" evidence="1">
    <location>
        <begin position="27"/>
        <end position="59"/>
    </location>
</feature>
<keyword evidence="3" id="KW-1185">Reference proteome</keyword>